<dbReference type="PROSITE" id="PS00108">
    <property type="entry name" value="PROTEIN_KINASE_ST"/>
    <property type="match status" value="1"/>
</dbReference>
<dbReference type="InterPro" id="IPR017441">
    <property type="entry name" value="Protein_kinase_ATP_BS"/>
</dbReference>
<dbReference type="PROSITE" id="PS50011">
    <property type="entry name" value="PROTEIN_KINASE_DOM"/>
    <property type="match status" value="1"/>
</dbReference>
<feature type="region of interest" description="Disordered" evidence="14">
    <location>
        <begin position="587"/>
        <end position="846"/>
    </location>
</feature>
<dbReference type="STRING" id="857342.A0A2T3AYA2"/>
<feature type="compositionally biased region" description="Basic and acidic residues" evidence="14">
    <location>
        <begin position="741"/>
        <end position="751"/>
    </location>
</feature>
<organism evidence="17 18">
    <name type="scientific">Amorphotheca resinae ATCC 22711</name>
    <dbReference type="NCBI Taxonomy" id="857342"/>
    <lineage>
        <taxon>Eukaryota</taxon>
        <taxon>Fungi</taxon>
        <taxon>Dikarya</taxon>
        <taxon>Ascomycota</taxon>
        <taxon>Pezizomycotina</taxon>
        <taxon>Leotiomycetes</taxon>
        <taxon>Helotiales</taxon>
        <taxon>Amorphothecaceae</taxon>
        <taxon>Amorphotheca</taxon>
    </lineage>
</organism>
<dbReference type="PANTHER" id="PTHR24346:SF82">
    <property type="entry name" value="KP78A-RELATED"/>
    <property type="match status" value="1"/>
</dbReference>
<accession>A0A2T3AYA2</accession>
<dbReference type="FunCoup" id="A0A2T3AYA2">
    <property type="interactions" value="212"/>
</dbReference>
<keyword evidence="7" id="KW-0808">Transferase</keyword>
<evidence type="ECO:0000256" key="10">
    <source>
        <dbReference type="ARBA" id="ARBA00022840"/>
    </source>
</evidence>
<comment type="catalytic activity">
    <reaction evidence="12">
        <text>L-seryl-[protein] + ATP = O-phospho-L-seryl-[protein] + ADP + H(+)</text>
        <dbReference type="Rhea" id="RHEA:17989"/>
        <dbReference type="Rhea" id="RHEA-COMP:9863"/>
        <dbReference type="Rhea" id="RHEA-COMP:11604"/>
        <dbReference type="ChEBI" id="CHEBI:15378"/>
        <dbReference type="ChEBI" id="CHEBI:29999"/>
        <dbReference type="ChEBI" id="CHEBI:30616"/>
        <dbReference type="ChEBI" id="CHEBI:83421"/>
        <dbReference type="ChEBI" id="CHEBI:456216"/>
        <dbReference type="EC" id="2.7.11.1"/>
    </reaction>
</comment>
<feature type="compositionally biased region" description="Basic and acidic residues" evidence="14">
    <location>
        <begin position="938"/>
        <end position="953"/>
    </location>
</feature>
<feature type="compositionally biased region" description="Polar residues" evidence="14">
    <location>
        <begin position="130"/>
        <end position="154"/>
    </location>
</feature>
<dbReference type="RefSeq" id="XP_024719654.1">
    <property type="nucleotide sequence ID" value="XM_024866826.1"/>
</dbReference>
<dbReference type="PANTHER" id="PTHR24346">
    <property type="entry name" value="MAP/MICROTUBULE AFFINITY-REGULATING KINASE"/>
    <property type="match status" value="1"/>
</dbReference>
<dbReference type="GO" id="GO:0000226">
    <property type="term" value="P:microtubule cytoskeleton organization"/>
    <property type="evidence" value="ECO:0007669"/>
    <property type="project" value="TreeGrafter"/>
</dbReference>
<dbReference type="Pfam" id="PF00069">
    <property type="entry name" value="Pkinase"/>
    <property type="match status" value="1"/>
</dbReference>
<dbReference type="PROSITE" id="PS00107">
    <property type="entry name" value="PROTEIN_KINASE_ATP"/>
    <property type="match status" value="1"/>
</dbReference>
<dbReference type="GO" id="GO:0035556">
    <property type="term" value="P:intracellular signal transduction"/>
    <property type="evidence" value="ECO:0007669"/>
    <property type="project" value="TreeGrafter"/>
</dbReference>
<evidence type="ECO:0000313" key="17">
    <source>
        <dbReference type="EMBL" id="PSS15055.1"/>
    </source>
</evidence>
<dbReference type="SUPFAM" id="SSF103243">
    <property type="entry name" value="KA1-like"/>
    <property type="match status" value="1"/>
</dbReference>
<dbReference type="OrthoDB" id="1928777at2759"/>
<name>A0A2T3AYA2_AMORE</name>
<dbReference type="SUPFAM" id="SSF56112">
    <property type="entry name" value="Protein kinase-like (PK-like)"/>
    <property type="match status" value="1"/>
</dbReference>
<evidence type="ECO:0000256" key="13">
    <source>
        <dbReference type="PROSITE-ProRule" id="PRU10141"/>
    </source>
</evidence>
<evidence type="ECO:0000256" key="2">
    <source>
        <dbReference type="ARBA" id="ARBA00010791"/>
    </source>
</evidence>
<dbReference type="PROSITE" id="PS50032">
    <property type="entry name" value="KA1"/>
    <property type="match status" value="1"/>
</dbReference>
<feature type="compositionally biased region" description="Basic and acidic residues" evidence="14">
    <location>
        <begin position="605"/>
        <end position="616"/>
    </location>
</feature>
<dbReference type="InParanoid" id="A0A2T3AYA2"/>
<evidence type="ECO:0000256" key="12">
    <source>
        <dbReference type="ARBA" id="ARBA00048679"/>
    </source>
</evidence>
<keyword evidence="9" id="KW-0418">Kinase</keyword>
<dbReference type="GO" id="GO:0106310">
    <property type="term" value="F:protein serine kinase activity"/>
    <property type="evidence" value="ECO:0007669"/>
    <property type="project" value="RHEA"/>
</dbReference>
<evidence type="ECO:0000256" key="1">
    <source>
        <dbReference type="ARBA" id="ARBA00004496"/>
    </source>
</evidence>
<proteinExistence type="inferred from homology"/>
<feature type="compositionally biased region" description="Polar residues" evidence="14">
    <location>
        <begin position="70"/>
        <end position="81"/>
    </location>
</feature>
<dbReference type="Gene3D" id="3.30.310.80">
    <property type="entry name" value="Kinase associated domain 1, KA1"/>
    <property type="match status" value="1"/>
</dbReference>
<feature type="binding site" evidence="13">
    <location>
        <position position="181"/>
    </location>
    <ligand>
        <name>ATP</name>
        <dbReference type="ChEBI" id="CHEBI:30616"/>
    </ligand>
</feature>
<dbReference type="SMART" id="SM00220">
    <property type="entry name" value="S_TKc"/>
    <property type="match status" value="1"/>
</dbReference>
<dbReference type="InterPro" id="IPR008271">
    <property type="entry name" value="Ser/Thr_kinase_AS"/>
</dbReference>
<reference evidence="17 18" key="1">
    <citation type="journal article" date="2018" name="New Phytol.">
        <title>Comparative genomics and transcriptomics depict ericoid mycorrhizal fungi as versatile saprotrophs and plant mutualists.</title>
        <authorList>
            <person name="Martino E."/>
            <person name="Morin E."/>
            <person name="Grelet G.A."/>
            <person name="Kuo A."/>
            <person name="Kohler A."/>
            <person name="Daghino S."/>
            <person name="Barry K.W."/>
            <person name="Cichocki N."/>
            <person name="Clum A."/>
            <person name="Dockter R.B."/>
            <person name="Hainaut M."/>
            <person name="Kuo R.C."/>
            <person name="LaButti K."/>
            <person name="Lindahl B.D."/>
            <person name="Lindquist E.A."/>
            <person name="Lipzen A."/>
            <person name="Khouja H.R."/>
            <person name="Magnuson J."/>
            <person name="Murat C."/>
            <person name="Ohm R.A."/>
            <person name="Singer S.W."/>
            <person name="Spatafora J.W."/>
            <person name="Wang M."/>
            <person name="Veneault-Fourrey C."/>
            <person name="Henrissat B."/>
            <person name="Grigoriev I.V."/>
            <person name="Martin F.M."/>
            <person name="Perotto S."/>
        </authorList>
    </citation>
    <scope>NUCLEOTIDE SEQUENCE [LARGE SCALE GENOMIC DNA]</scope>
    <source>
        <strain evidence="17 18">ATCC 22711</strain>
    </source>
</reference>
<dbReference type="InterPro" id="IPR000719">
    <property type="entry name" value="Prot_kinase_dom"/>
</dbReference>
<evidence type="ECO:0000256" key="14">
    <source>
        <dbReference type="SAM" id="MobiDB-lite"/>
    </source>
</evidence>
<dbReference type="GeneID" id="36574907"/>
<feature type="compositionally biased region" description="Basic and acidic residues" evidence="14">
    <location>
        <begin position="689"/>
        <end position="699"/>
    </location>
</feature>
<dbReference type="CDD" id="cd14077">
    <property type="entry name" value="STKc_Kin1_2"/>
    <property type="match status" value="1"/>
</dbReference>
<dbReference type="GO" id="GO:0004674">
    <property type="term" value="F:protein serine/threonine kinase activity"/>
    <property type="evidence" value="ECO:0007669"/>
    <property type="project" value="UniProtKB-KW"/>
</dbReference>
<dbReference type="EC" id="2.7.11.1" evidence="3"/>
<evidence type="ECO:0000256" key="5">
    <source>
        <dbReference type="ARBA" id="ARBA00022527"/>
    </source>
</evidence>
<evidence type="ECO:0000256" key="8">
    <source>
        <dbReference type="ARBA" id="ARBA00022741"/>
    </source>
</evidence>
<evidence type="ECO:0000259" key="15">
    <source>
        <dbReference type="PROSITE" id="PS50011"/>
    </source>
</evidence>
<evidence type="ECO:0000256" key="6">
    <source>
        <dbReference type="ARBA" id="ARBA00022553"/>
    </source>
</evidence>
<comment type="catalytic activity">
    <reaction evidence="11">
        <text>L-threonyl-[protein] + ATP = O-phospho-L-threonyl-[protein] + ADP + H(+)</text>
        <dbReference type="Rhea" id="RHEA:46608"/>
        <dbReference type="Rhea" id="RHEA-COMP:11060"/>
        <dbReference type="Rhea" id="RHEA-COMP:11605"/>
        <dbReference type="ChEBI" id="CHEBI:15378"/>
        <dbReference type="ChEBI" id="CHEBI:30013"/>
        <dbReference type="ChEBI" id="CHEBI:30616"/>
        <dbReference type="ChEBI" id="CHEBI:61977"/>
        <dbReference type="ChEBI" id="CHEBI:456216"/>
        <dbReference type="EC" id="2.7.11.1"/>
    </reaction>
</comment>
<keyword evidence="8 13" id="KW-0547">Nucleotide-binding</keyword>
<dbReference type="CDD" id="cd12121">
    <property type="entry name" value="MARK_C_like"/>
    <property type="match status" value="1"/>
</dbReference>
<comment type="subcellular location">
    <subcellularLocation>
        <location evidence="1">Cytoplasm</location>
    </subcellularLocation>
</comment>
<feature type="domain" description="Protein kinase" evidence="15">
    <location>
        <begin position="152"/>
        <end position="417"/>
    </location>
</feature>
<feature type="compositionally biased region" description="Polar residues" evidence="14">
    <location>
        <begin position="112"/>
        <end position="121"/>
    </location>
</feature>
<evidence type="ECO:0000259" key="16">
    <source>
        <dbReference type="PROSITE" id="PS50032"/>
    </source>
</evidence>
<dbReference type="GO" id="GO:0005524">
    <property type="term" value="F:ATP binding"/>
    <property type="evidence" value="ECO:0007669"/>
    <property type="project" value="UniProtKB-UniRule"/>
</dbReference>
<dbReference type="GO" id="GO:0005737">
    <property type="term" value="C:cytoplasm"/>
    <property type="evidence" value="ECO:0007669"/>
    <property type="project" value="UniProtKB-SubCell"/>
</dbReference>
<keyword evidence="6" id="KW-0597">Phosphoprotein</keyword>
<sequence length="1049" mass="115643">MATTTSVSPTTIERNGSRRGQSHSTPTRSQSTRTRSTVTPSPGRSNSTSHNRTASARHGAIEEILPQADYESSNLPQTSRVPSKDHPQQSRAEPGRSASGHHHHRSQSRYSTDMTTATANSGGPAPVVTPTESRQRPSGKSRTTIPAQTGNWTLGKTIGAGSMGKVKLARRVEGGEQVAVKIVPRGAADDGHNQSRADRERAERSKEIRTAREAAIVTLLDHPYICAMRDVVRTTYHWYMLFEYVNGGQMLDYIISHGKLKEKQARKFSRQIASSLDYCHRNSIVHRDLKIENILISKTGDIKIIDFGLSNLFSPQSHLKTFCGSLYFAAPELLQAKAYTGPEVDVWSFGIVLYVLVCGKVPFDDQSMPALHAKIKKGIVDYPNWLSPECKNLISRMLVTDPKQRASLQEIMNHPWMIKGFGSPPENYLPHREPLQLPLDPAVIQAMTGFDFGAPNVIEAQLTEVIESQAYQRAVRLAMQEKELQSAPKDPEKKRAFNFDFYKRRNSSTSRDNLTAPSLEGLALGTDPVNAYHPLISVYYLVREKQERDRRNANAVVTGVPRSPGEAPLQMADLAAPKPAHTNAATYEMPGEQATGGRSRPRARTHGEDEVVDAVKHIKISGSSNPASPAIVEPPPEPPRKESTAAGILRRFSTRRRKEPSTDRSHPPVVTVQSPHEPSTLRKSFSVRRTREPASDDHPTSALRSGSSQPQHRDLLTPPGSANNSRGPKALGRSTSVNSADFRRKESRRAPPEAPPPVSHKEPPPPPTSGSDHSTVNEISSRDGENQSHLNPRAAATTRTKSLGHARRESIQARRARREEAREANVPEETDLELGDASGMSTERVESAENVKPVFLKGLFSVSTTSTKPIQAIRADIIRVLKQLGVEYTEIRGGFSCRHTPSIDLQKVVDLPPGSHSNQTPGHRRKISLGGFMTGRNSQERDREDFREVEKSPRTARGPGRSRADTTYTNSDVSDESVGRDGHGSSARAVGETSTHVQSELGGSMILEFEIFIVKVPLLSLHGIQFKRLAGGTWQYKNMADHILRDLRL</sequence>
<keyword evidence="18" id="KW-1185">Reference proteome</keyword>
<dbReference type="AlphaFoldDB" id="A0A2T3AYA2"/>
<dbReference type="Proteomes" id="UP000241818">
    <property type="component" value="Unassembled WGS sequence"/>
</dbReference>
<gene>
    <name evidence="17" type="ORF">M430DRAFT_35846</name>
</gene>
<feature type="compositionally biased region" description="Basic and acidic residues" evidence="14">
    <location>
        <begin position="187"/>
        <end position="206"/>
    </location>
</feature>
<evidence type="ECO:0000256" key="7">
    <source>
        <dbReference type="ARBA" id="ARBA00022679"/>
    </source>
</evidence>
<dbReference type="InterPro" id="IPR028375">
    <property type="entry name" value="KA1/Ssp2_C"/>
</dbReference>
<dbReference type="FunFam" id="1.10.510.10:FF:000333">
    <property type="entry name" value="Non-specific serine/threonine protein kinase"/>
    <property type="match status" value="1"/>
</dbReference>
<dbReference type="InterPro" id="IPR001772">
    <property type="entry name" value="KA1_dom"/>
</dbReference>
<feature type="region of interest" description="Disordered" evidence="14">
    <location>
        <begin position="911"/>
        <end position="995"/>
    </location>
</feature>
<dbReference type="GO" id="GO:0071944">
    <property type="term" value="C:cell periphery"/>
    <property type="evidence" value="ECO:0007669"/>
    <property type="project" value="UniProtKB-ARBA"/>
</dbReference>
<feature type="compositionally biased region" description="Low complexity" evidence="14">
    <location>
        <begin position="24"/>
        <end position="45"/>
    </location>
</feature>
<evidence type="ECO:0000256" key="9">
    <source>
        <dbReference type="ARBA" id="ARBA00022777"/>
    </source>
</evidence>
<protein>
    <recommendedName>
        <fullName evidence="3">non-specific serine/threonine protein kinase</fullName>
        <ecNumber evidence="3">2.7.11.1</ecNumber>
    </recommendedName>
</protein>
<dbReference type="Pfam" id="PF02149">
    <property type="entry name" value="KA1"/>
    <property type="match status" value="1"/>
</dbReference>
<evidence type="ECO:0000313" key="18">
    <source>
        <dbReference type="Proteomes" id="UP000241818"/>
    </source>
</evidence>
<feature type="compositionally biased region" description="Basic and acidic residues" evidence="14">
    <location>
        <begin position="806"/>
        <end position="825"/>
    </location>
</feature>
<dbReference type="EMBL" id="KZ679013">
    <property type="protein sequence ID" value="PSS15055.1"/>
    <property type="molecule type" value="Genomic_DNA"/>
</dbReference>
<feature type="domain" description="KA1" evidence="16">
    <location>
        <begin position="1000"/>
        <end position="1049"/>
    </location>
</feature>
<dbReference type="InterPro" id="IPR011009">
    <property type="entry name" value="Kinase-like_dom_sf"/>
</dbReference>
<feature type="compositionally biased region" description="Polar residues" evidence="14">
    <location>
        <begin position="769"/>
        <end position="779"/>
    </location>
</feature>
<keyword evidence="10 13" id="KW-0067">ATP-binding</keyword>
<feature type="compositionally biased region" description="Polar residues" evidence="14">
    <location>
        <begin position="671"/>
        <end position="683"/>
    </location>
</feature>
<evidence type="ECO:0000256" key="11">
    <source>
        <dbReference type="ARBA" id="ARBA00047899"/>
    </source>
</evidence>
<keyword evidence="5" id="KW-0723">Serine/threonine-protein kinase</keyword>
<feature type="compositionally biased region" description="Pro residues" evidence="14">
    <location>
        <begin position="752"/>
        <end position="768"/>
    </location>
</feature>
<dbReference type="Gene3D" id="1.10.510.10">
    <property type="entry name" value="Transferase(Phosphotransferase) domain 1"/>
    <property type="match status" value="1"/>
</dbReference>
<evidence type="ECO:0000256" key="3">
    <source>
        <dbReference type="ARBA" id="ARBA00012513"/>
    </source>
</evidence>
<comment type="similarity">
    <text evidence="2">Belongs to the protein kinase superfamily. CAMK Ser/Thr protein kinase family. NIM1 subfamily.</text>
</comment>
<feature type="region of interest" description="Disordered" evidence="14">
    <location>
        <begin position="1"/>
        <end position="156"/>
    </location>
</feature>
<feature type="compositionally biased region" description="Polar residues" evidence="14">
    <location>
        <begin position="1"/>
        <end position="23"/>
    </location>
</feature>
<feature type="region of interest" description="Disordered" evidence="14">
    <location>
        <begin position="184"/>
        <end position="206"/>
    </location>
</feature>
<evidence type="ECO:0000256" key="4">
    <source>
        <dbReference type="ARBA" id="ARBA00022490"/>
    </source>
</evidence>
<keyword evidence="4" id="KW-0963">Cytoplasm</keyword>